<dbReference type="Gene3D" id="3.90.550.10">
    <property type="entry name" value="Spore Coat Polysaccharide Biosynthesis Protein SpsA, Chain A"/>
    <property type="match status" value="1"/>
</dbReference>
<comment type="similarity">
    <text evidence="1">Belongs to the glycosyltransferase 2 family.</text>
</comment>
<evidence type="ECO:0000256" key="3">
    <source>
        <dbReference type="ARBA" id="ARBA00022679"/>
    </source>
</evidence>
<evidence type="ECO:0000256" key="2">
    <source>
        <dbReference type="ARBA" id="ARBA00022676"/>
    </source>
</evidence>
<evidence type="ECO:0000313" key="6">
    <source>
        <dbReference type="Proteomes" id="UP001168575"/>
    </source>
</evidence>
<dbReference type="Proteomes" id="UP001168575">
    <property type="component" value="Unassembled WGS sequence"/>
</dbReference>
<feature type="transmembrane region" description="Helical" evidence="4">
    <location>
        <begin position="291"/>
        <end position="318"/>
    </location>
</feature>
<protein>
    <submittedName>
        <fullName evidence="5">Glycosyltransferase family 2 protein</fullName>
    </submittedName>
</protein>
<evidence type="ECO:0000256" key="1">
    <source>
        <dbReference type="ARBA" id="ARBA00006739"/>
    </source>
</evidence>
<dbReference type="EMBL" id="JAUMVS010000047">
    <property type="protein sequence ID" value="MDO4841776.1"/>
    <property type="molecule type" value="Genomic_DNA"/>
</dbReference>
<sequence length="407" mass="47701">MIGTFELFYPIVMSLIWIIGALFYEIYSIYQVKQSRKICKSQLDPSVDIFMSCYNEETVLGDAVKSLEQLEYSNYSLILIDDLSTDHTLSIMRDLEQKYSNIKIIASNENKGKASELNAALSKSTAKYILCVDADSIFDKSSLSHLVNFLELNPKCGAVTGRPMVKNTRTILGKLQFLEYYMNIDFIKRAQFLLTNRILTISGVLTLFRRNALENVHGWNPSAMTEDIDITWRLYQKKWLCGYEPHAICHIFVPETISGFLNQRKRWAWGGVEVLRKRMNRLFRISWGEGLLTLDVILSYVWIFLVSISFLQFFFTYLFQHNLGLRLDVITIYFGSTLLFYFISRLINSKNKLLHVPWGIFWLLPVYFYLYWLYNIIVTFMAFYHLFDNIKYAAWGESDRGNIQHYD</sequence>
<gene>
    <name evidence="5" type="ORF">Q3982_03760</name>
</gene>
<feature type="transmembrane region" description="Helical" evidence="4">
    <location>
        <begin position="360"/>
        <end position="387"/>
    </location>
</feature>
<dbReference type="AlphaFoldDB" id="A0AA43RJ45"/>
<keyword evidence="4" id="KW-0812">Transmembrane</keyword>
<dbReference type="Pfam" id="PF13641">
    <property type="entry name" value="Glyco_tranf_2_3"/>
    <property type="match status" value="1"/>
</dbReference>
<dbReference type="PANTHER" id="PTHR43630:SF1">
    <property type="entry name" value="POLY-BETA-1,6-N-ACETYL-D-GLUCOSAMINE SYNTHASE"/>
    <property type="match status" value="1"/>
</dbReference>
<keyword evidence="6" id="KW-1185">Reference proteome</keyword>
<dbReference type="GO" id="GO:0016757">
    <property type="term" value="F:glycosyltransferase activity"/>
    <property type="evidence" value="ECO:0007669"/>
    <property type="project" value="UniProtKB-KW"/>
</dbReference>
<dbReference type="CDD" id="cd06423">
    <property type="entry name" value="CESA_like"/>
    <property type="match status" value="1"/>
</dbReference>
<feature type="transmembrane region" description="Helical" evidence="4">
    <location>
        <begin position="330"/>
        <end position="348"/>
    </location>
</feature>
<accession>A0AA43RJ45</accession>
<evidence type="ECO:0000256" key="4">
    <source>
        <dbReference type="SAM" id="Phobius"/>
    </source>
</evidence>
<evidence type="ECO:0000313" key="5">
    <source>
        <dbReference type="EMBL" id="MDO4841776.1"/>
    </source>
</evidence>
<dbReference type="PANTHER" id="PTHR43630">
    <property type="entry name" value="POLY-BETA-1,6-N-ACETYL-D-GLUCOSAMINE SYNTHASE"/>
    <property type="match status" value="1"/>
</dbReference>
<organism evidence="5 6">
    <name type="scientific">Phoenicibacter congonensis</name>
    <dbReference type="NCBI Taxonomy" id="1944646"/>
    <lineage>
        <taxon>Bacteria</taxon>
        <taxon>Bacillati</taxon>
        <taxon>Actinomycetota</taxon>
        <taxon>Coriobacteriia</taxon>
        <taxon>Eggerthellales</taxon>
        <taxon>Eggerthellaceae</taxon>
        <taxon>Phoenicibacter</taxon>
    </lineage>
</organism>
<feature type="transmembrane region" description="Helical" evidence="4">
    <location>
        <begin position="7"/>
        <end position="27"/>
    </location>
</feature>
<keyword evidence="2" id="KW-0328">Glycosyltransferase</keyword>
<dbReference type="SUPFAM" id="SSF53448">
    <property type="entry name" value="Nucleotide-diphospho-sugar transferases"/>
    <property type="match status" value="1"/>
</dbReference>
<proteinExistence type="inferred from homology"/>
<keyword evidence="4" id="KW-1133">Transmembrane helix</keyword>
<name>A0AA43RJ45_9ACTN</name>
<reference evidence="5" key="1">
    <citation type="submission" date="2023-07" db="EMBL/GenBank/DDBJ databases">
        <title>Between Cages and Wild: Unraveling the Impact of Captivity on Animal Microbiomes and Antimicrobial Resistance.</title>
        <authorList>
            <person name="Schmartz G.P."/>
            <person name="Rehner J."/>
            <person name="Schuff M.J."/>
            <person name="Becker S.L."/>
            <person name="Kravczyk M."/>
            <person name="Gurevich A."/>
            <person name="Francke R."/>
            <person name="Mueller R."/>
            <person name="Keller V."/>
            <person name="Keller A."/>
        </authorList>
    </citation>
    <scope>NUCLEOTIDE SEQUENCE</scope>
    <source>
        <strain evidence="5">S12M_St_49</strain>
    </source>
</reference>
<comment type="caution">
    <text evidence="5">The sequence shown here is derived from an EMBL/GenBank/DDBJ whole genome shotgun (WGS) entry which is preliminary data.</text>
</comment>
<keyword evidence="3" id="KW-0808">Transferase</keyword>
<dbReference type="InterPro" id="IPR029044">
    <property type="entry name" value="Nucleotide-diphossugar_trans"/>
</dbReference>
<keyword evidence="4" id="KW-0472">Membrane</keyword>